<dbReference type="HOGENOM" id="CLU_012153_1_2_2"/>
<feature type="domain" description="FAD/NAD(P)-binding" evidence="11">
    <location>
        <begin position="375"/>
        <end position="602"/>
    </location>
</feature>
<dbReference type="SUPFAM" id="SSF51905">
    <property type="entry name" value="FAD/NAD(P)-binding domain"/>
    <property type="match status" value="1"/>
</dbReference>
<evidence type="ECO:0000259" key="11">
    <source>
        <dbReference type="Pfam" id="PF07992"/>
    </source>
</evidence>
<protein>
    <submittedName>
        <fullName evidence="12">NADH:flavin oxidoreductase, Old Yellow Enzyme family</fullName>
        <ecNumber evidence="12">1.3.1.34</ecNumber>
    </submittedName>
</protein>
<evidence type="ECO:0000256" key="9">
    <source>
        <dbReference type="ARBA" id="ARBA00023014"/>
    </source>
</evidence>
<evidence type="ECO:0000256" key="1">
    <source>
        <dbReference type="ARBA" id="ARBA00001917"/>
    </source>
</evidence>
<dbReference type="KEGG" id="afg:AFULGI_00004610"/>
<dbReference type="InterPro" id="IPR001155">
    <property type="entry name" value="OxRdtase_FMN_N"/>
</dbReference>
<dbReference type="PANTHER" id="PTHR42917:SF2">
    <property type="entry name" value="2,4-DIENOYL-COA REDUCTASE [(2E)-ENOYL-COA-PRODUCING]"/>
    <property type="match status" value="1"/>
</dbReference>
<sequence>MKLFEPIEFGGMKVKNRIVMPAAELNYHTPDGRPTDRLLRFYEERAKGGIGFAVVGIAKIEPHFFGGIAAHSDEFIPDLKKIADVFHKYDVKCALQLWHPGRYEISFDPNRQPVAPSPIPPPIFTKRTPKELTKEEILQIEEEFADAALRAKKAGFDAVELIGSAGYLISQFFSPATNKRTDEYGGSLENRTRFAVEIIQKIKEKCGESYPVMIRIPGDEFIEGGNTVREMKQIAKILEDAGVVAINVMAGWHESRKPLTTMLVPRGGFAYLAAEIKSAVSVPVIASHRINDPIVAEKILQEGKADMVAMLRALIADPELPKKAKEGRFDEIRYCVACNQGCMDMVMQAQPVTCLVNPIVGREAEFENLKAEKPKKVVIVGGGPGGCMAAEMLARKGHKVVLFEKTDKLGGQLNLAAKSPLGYEFAEVGKYFMNVLPKLGVEVRYNTEADAGKVLAENPDVAVIAVGASPLIPPIPGVENAVTAFDVLAGRAEVGNSVVVIGGGGVGCDVAAELANEGKKVTIVEMLPKIGQDIGISTRWTVLMYLKEKGVEMLTNTKAVEIKPNAVVVEQNGERKELQCDTAVIAVGTKPNNGLYDELQGKVSELYKIGDCVKPRKALDATREGADLALKV</sequence>
<dbReference type="Gene3D" id="3.20.20.70">
    <property type="entry name" value="Aldolase class I"/>
    <property type="match status" value="1"/>
</dbReference>
<keyword evidence="5" id="KW-0288">FMN</keyword>
<evidence type="ECO:0000256" key="4">
    <source>
        <dbReference type="ARBA" id="ARBA00022630"/>
    </source>
</evidence>
<name>A0A075WA46_ARCFL</name>
<dbReference type="Pfam" id="PF07992">
    <property type="entry name" value="Pyr_redox_2"/>
    <property type="match status" value="1"/>
</dbReference>
<dbReference type="InterPro" id="IPR023753">
    <property type="entry name" value="FAD/NAD-binding_dom"/>
</dbReference>
<dbReference type="GeneID" id="24793992"/>
<dbReference type="EC" id="1.3.1.34" evidence="12"/>
<dbReference type="InterPro" id="IPR036188">
    <property type="entry name" value="FAD/NAD-bd_sf"/>
</dbReference>
<dbReference type="GO" id="GO:0008670">
    <property type="term" value="F:2,4-dienoyl-CoA reductase (NADPH) activity"/>
    <property type="evidence" value="ECO:0007669"/>
    <property type="project" value="UniProtKB-EC"/>
</dbReference>
<keyword evidence="7 12" id="KW-0560">Oxidoreductase</keyword>
<evidence type="ECO:0000256" key="8">
    <source>
        <dbReference type="ARBA" id="ARBA00023004"/>
    </source>
</evidence>
<gene>
    <name evidence="12" type="ORF">AFULGI_00004610</name>
</gene>
<evidence type="ECO:0000256" key="3">
    <source>
        <dbReference type="ARBA" id="ARBA00011048"/>
    </source>
</evidence>
<evidence type="ECO:0000256" key="2">
    <source>
        <dbReference type="ARBA" id="ARBA00001966"/>
    </source>
</evidence>
<keyword evidence="6" id="KW-0479">Metal-binding</keyword>
<evidence type="ECO:0000313" key="13">
    <source>
        <dbReference type="Proteomes" id="UP000028501"/>
    </source>
</evidence>
<dbReference type="InterPro" id="IPR013785">
    <property type="entry name" value="Aldolase_TIM"/>
</dbReference>
<comment type="cofactor">
    <cofactor evidence="1">
        <name>FMN</name>
        <dbReference type="ChEBI" id="CHEBI:58210"/>
    </cofactor>
</comment>
<dbReference type="PRINTS" id="PR00368">
    <property type="entry name" value="FADPNR"/>
</dbReference>
<dbReference type="PANTHER" id="PTHR42917">
    <property type="entry name" value="2,4-DIENOYL-COA REDUCTASE"/>
    <property type="match status" value="1"/>
</dbReference>
<dbReference type="AlphaFoldDB" id="A0A075WA46"/>
<dbReference type="GO" id="GO:0010181">
    <property type="term" value="F:FMN binding"/>
    <property type="evidence" value="ECO:0007669"/>
    <property type="project" value="InterPro"/>
</dbReference>
<accession>A0A075WA46</accession>
<dbReference type="Gene3D" id="3.50.50.60">
    <property type="entry name" value="FAD/NAD(P)-binding domain"/>
    <property type="match status" value="1"/>
</dbReference>
<evidence type="ECO:0000256" key="7">
    <source>
        <dbReference type="ARBA" id="ARBA00023002"/>
    </source>
</evidence>
<dbReference type="CDD" id="cd02803">
    <property type="entry name" value="OYE_like_FMN_family"/>
    <property type="match status" value="1"/>
</dbReference>
<dbReference type="GO" id="GO:0046872">
    <property type="term" value="F:metal ion binding"/>
    <property type="evidence" value="ECO:0007669"/>
    <property type="project" value="UniProtKB-KW"/>
</dbReference>
<organism evidence="12 13">
    <name type="scientific">Archaeoglobus fulgidus DSM 8774</name>
    <dbReference type="NCBI Taxonomy" id="1344584"/>
    <lineage>
        <taxon>Archaea</taxon>
        <taxon>Methanobacteriati</taxon>
        <taxon>Methanobacteriota</taxon>
        <taxon>Archaeoglobi</taxon>
        <taxon>Archaeoglobales</taxon>
        <taxon>Archaeoglobaceae</taxon>
        <taxon>Archaeoglobus</taxon>
    </lineage>
</organism>
<reference evidence="12 13" key="1">
    <citation type="submission" date="2013-07" db="EMBL/GenBank/DDBJ databases">
        <title>Genome of Archaeoglobus fulgidus.</title>
        <authorList>
            <person name="Fiebig A."/>
            <person name="Birkeland N.-K."/>
        </authorList>
    </citation>
    <scope>NUCLEOTIDE SEQUENCE [LARGE SCALE GENOMIC DNA]</scope>
    <source>
        <strain evidence="12 13">DSM 8774</strain>
    </source>
</reference>
<evidence type="ECO:0000256" key="5">
    <source>
        <dbReference type="ARBA" id="ARBA00022643"/>
    </source>
</evidence>
<dbReference type="RefSeq" id="WP_048094979.1">
    <property type="nucleotide sequence ID" value="NZ_CP006577.1"/>
</dbReference>
<dbReference type="Gene3D" id="3.40.50.720">
    <property type="entry name" value="NAD(P)-binding Rossmann-like Domain"/>
    <property type="match status" value="1"/>
</dbReference>
<keyword evidence="9" id="KW-0411">Iron-sulfur</keyword>
<feature type="domain" description="NADH:flavin oxidoreductase/NADH oxidase N-terminal" evidence="10">
    <location>
        <begin position="2"/>
        <end position="330"/>
    </location>
</feature>
<dbReference type="Proteomes" id="UP000028501">
    <property type="component" value="Chromosome"/>
</dbReference>
<comment type="cofactor">
    <cofactor evidence="2">
        <name>[4Fe-4S] cluster</name>
        <dbReference type="ChEBI" id="CHEBI:49883"/>
    </cofactor>
</comment>
<keyword evidence="4" id="KW-0285">Flavoprotein</keyword>
<dbReference type="Pfam" id="PF00724">
    <property type="entry name" value="Oxidored_FMN"/>
    <property type="match status" value="1"/>
</dbReference>
<evidence type="ECO:0000256" key="6">
    <source>
        <dbReference type="ARBA" id="ARBA00022723"/>
    </source>
</evidence>
<dbReference type="InterPro" id="IPR051793">
    <property type="entry name" value="NADH:flavin_oxidoreductase"/>
</dbReference>
<dbReference type="GO" id="GO:0051536">
    <property type="term" value="F:iron-sulfur cluster binding"/>
    <property type="evidence" value="ECO:0007669"/>
    <property type="project" value="UniProtKB-KW"/>
</dbReference>
<evidence type="ECO:0000259" key="10">
    <source>
        <dbReference type="Pfam" id="PF00724"/>
    </source>
</evidence>
<dbReference type="SUPFAM" id="SSF51395">
    <property type="entry name" value="FMN-linked oxidoreductases"/>
    <property type="match status" value="1"/>
</dbReference>
<dbReference type="EMBL" id="CP006577">
    <property type="protein sequence ID" value="AIG97270.1"/>
    <property type="molecule type" value="Genomic_DNA"/>
</dbReference>
<comment type="similarity">
    <text evidence="3">In the N-terminal section; belongs to the NADH:flavin oxidoreductase/NADH oxidase family.</text>
</comment>
<keyword evidence="8" id="KW-0408">Iron</keyword>
<proteinExistence type="inferred from homology"/>
<evidence type="ECO:0000313" key="12">
    <source>
        <dbReference type="EMBL" id="AIG97270.1"/>
    </source>
</evidence>